<evidence type="ECO:0000313" key="1">
    <source>
        <dbReference type="EMBL" id="KAH7835730.1"/>
    </source>
</evidence>
<evidence type="ECO:0000313" key="2">
    <source>
        <dbReference type="Proteomes" id="UP000828048"/>
    </source>
</evidence>
<dbReference type="Proteomes" id="UP000828048">
    <property type="component" value="Chromosome 2"/>
</dbReference>
<organism evidence="1 2">
    <name type="scientific">Vaccinium darrowii</name>
    <dbReference type="NCBI Taxonomy" id="229202"/>
    <lineage>
        <taxon>Eukaryota</taxon>
        <taxon>Viridiplantae</taxon>
        <taxon>Streptophyta</taxon>
        <taxon>Embryophyta</taxon>
        <taxon>Tracheophyta</taxon>
        <taxon>Spermatophyta</taxon>
        <taxon>Magnoliopsida</taxon>
        <taxon>eudicotyledons</taxon>
        <taxon>Gunneridae</taxon>
        <taxon>Pentapetalae</taxon>
        <taxon>asterids</taxon>
        <taxon>Ericales</taxon>
        <taxon>Ericaceae</taxon>
        <taxon>Vaccinioideae</taxon>
        <taxon>Vaccinieae</taxon>
        <taxon>Vaccinium</taxon>
    </lineage>
</organism>
<gene>
    <name evidence="1" type="ORF">Vadar_029291</name>
</gene>
<dbReference type="EMBL" id="CM037152">
    <property type="protein sequence ID" value="KAH7835730.1"/>
    <property type="molecule type" value="Genomic_DNA"/>
</dbReference>
<comment type="caution">
    <text evidence="1">The sequence shown here is derived from an EMBL/GenBank/DDBJ whole genome shotgun (WGS) entry which is preliminary data.</text>
</comment>
<keyword evidence="2" id="KW-1185">Reference proteome</keyword>
<proteinExistence type="predicted"/>
<name>A0ACB7X5C4_9ERIC</name>
<sequence length="103" mass="11486">MAQLIGDDERESLGIELAEVGESLRSSLQRHLSSSRSSSELNPVKDDAQDKDYPNLAQTFLDVGKIQYGKDVGHPIVEAYSRALQNLAFKILTRMGDICQKMF</sequence>
<accession>A0ACB7X5C4</accession>
<reference evidence="1 2" key="1">
    <citation type="journal article" date="2021" name="Hortic Res">
        <title>High-quality reference genome and annotation aids understanding of berry development for evergreen blueberry (Vaccinium darrowii).</title>
        <authorList>
            <person name="Yu J."/>
            <person name="Hulse-Kemp A.M."/>
            <person name="Babiker E."/>
            <person name="Staton M."/>
        </authorList>
    </citation>
    <scope>NUCLEOTIDE SEQUENCE [LARGE SCALE GENOMIC DNA]</scope>
    <source>
        <strain evidence="2">cv. NJ 8807/NJ 8810</strain>
        <tissue evidence="1">Young leaf</tissue>
    </source>
</reference>
<protein>
    <submittedName>
        <fullName evidence="1">Uncharacterized protein</fullName>
    </submittedName>
</protein>